<keyword evidence="11" id="KW-1185">Reference proteome</keyword>
<keyword evidence="6 7" id="KW-0274">FAD</keyword>
<dbReference type="Gene3D" id="3.30.560.10">
    <property type="entry name" value="Glucose Oxidase, domain 3"/>
    <property type="match status" value="1"/>
</dbReference>
<feature type="domain" description="Glucose-methanol-choline oxidoreductase N-terminal" evidence="8">
    <location>
        <begin position="88"/>
        <end position="111"/>
    </location>
</feature>
<evidence type="ECO:0000256" key="2">
    <source>
        <dbReference type="ARBA" id="ARBA00004496"/>
    </source>
</evidence>
<dbReference type="PROSITE" id="PS00624">
    <property type="entry name" value="GMC_OXRED_2"/>
    <property type="match status" value="1"/>
</dbReference>
<comment type="subcellular location">
    <subcellularLocation>
        <location evidence="2">Cytoplasm</location>
    </subcellularLocation>
    <subcellularLocation>
        <location evidence="1">Secreted</location>
        <location evidence="1">Cell wall</location>
    </subcellularLocation>
</comment>
<dbReference type="PANTHER" id="PTHR11552:SF210">
    <property type="entry name" value="GLUCOSE-METHANOL-CHOLINE OXIDOREDUCTASE N-TERMINAL DOMAIN-CONTAINING PROTEIN-RELATED"/>
    <property type="match status" value="1"/>
</dbReference>
<dbReference type="InterPro" id="IPR000172">
    <property type="entry name" value="GMC_OxRdtase_N"/>
</dbReference>
<feature type="binding site" evidence="6">
    <location>
        <position position="241"/>
    </location>
    <ligand>
        <name>FAD</name>
        <dbReference type="ChEBI" id="CHEBI:57692"/>
    </ligand>
</feature>
<dbReference type="InterPro" id="IPR012132">
    <property type="entry name" value="GMC_OxRdtase"/>
</dbReference>
<keyword evidence="5" id="KW-0964">Secreted</keyword>
<dbReference type="GO" id="GO:0016614">
    <property type="term" value="F:oxidoreductase activity, acting on CH-OH group of donors"/>
    <property type="evidence" value="ECO:0007669"/>
    <property type="project" value="InterPro"/>
</dbReference>
<accession>A0A1Q5T5S0</accession>
<evidence type="ECO:0000313" key="11">
    <source>
        <dbReference type="Proteomes" id="UP000186955"/>
    </source>
</evidence>
<comment type="cofactor">
    <cofactor evidence="6">
        <name>FAD</name>
        <dbReference type="ChEBI" id="CHEBI:57692"/>
    </cofactor>
</comment>
<dbReference type="Pfam" id="PF00732">
    <property type="entry name" value="GMC_oxred_N"/>
    <property type="match status" value="1"/>
</dbReference>
<comment type="similarity">
    <text evidence="3 7">Belongs to the GMC oxidoreductase family.</text>
</comment>
<keyword evidence="7" id="KW-0285">Flavoprotein</keyword>
<name>A0A1Q5T5S0_9EURO</name>
<keyword evidence="4" id="KW-0963">Cytoplasm</keyword>
<evidence type="ECO:0000259" key="8">
    <source>
        <dbReference type="PROSITE" id="PS00623"/>
    </source>
</evidence>
<sequence>MSASPSVPAEADYVIVGGGTAGLVLAARLSEDPKTSVVVLEAGKDMTQDPRVNIPALWTSLMGSEVDWQYQTSPQAALGDRCIKEPQGKLLGGSSGINGQAFIAPSKAGIDAWSKLGATSWTWEALQPFYKKSYTLQLPDETTQEHIGLSWLDKDNHGSSGPLKVSFPAVAQDPLSKAWVETFESTGYGLTSDPFSGDSTGGYSIMASVDAETKTRSYAALGYGLPAMQRPDVHIITEALVHKILFKPTSETDDVTATGVETMIQGELHQIIAKREVILSAGALNTPKLLELSGIGNASILRQFNIPVVVDNPNVGENLQDHLMTGISFEVVEGVHTGDPLLRQEPTALQAAMQLYTEHQTGPMASGGVQSGAYMPVRGFDGPQGSQDSMATYMDRFLAQPDNRQNAIREIFAQPKAPTCSNVMFLAQANLHESGKSFVGQDLLPGNFLSLGLIQSMPFSRGHVHISSADPSDKPAIDPRYLSHPLDLDLFSRNLLDLERLHMAEPLARFLKPNGRRNHPDAFLTDLDSAKRYIRDTATTTYHSCGTAAMLPTESGGVVDERLRVYGTTNLRVCDASIFPLIPAANIMSTVYAVAERAADLIKSEAGK</sequence>
<dbReference type="EMBL" id="MNBE01000702">
    <property type="protein sequence ID" value="OKO95571.1"/>
    <property type="molecule type" value="Genomic_DNA"/>
</dbReference>
<dbReference type="PROSITE" id="PS00623">
    <property type="entry name" value="GMC_OXRED_1"/>
    <property type="match status" value="1"/>
</dbReference>
<reference evidence="10 11" key="1">
    <citation type="submission" date="2016-10" db="EMBL/GenBank/DDBJ databases">
        <title>Genome sequence of the ascomycete fungus Penicillium subrubescens.</title>
        <authorList>
            <person name="De Vries R.P."/>
            <person name="Peng M."/>
            <person name="Dilokpimol A."/>
            <person name="Hilden K."/>
            <person name="Makela M.R."/>
            <person name="Grigoriev I."/>
            <person name="Riley R."/>
            <person name="Granchi Z."/>
        </authorList>
    </citation>
    <scope>NUCLEOTIDE SEQUENCE [LARGE SCALE GENOMIC DNA]</scope>
    <source>
        <strain evidence="10 11">CBS 132785</strain>
    </source>
</reference>
<evidence type="ECO:0000256" key="5">
    <source>
        <dbReference type="ARBA" id="ARBA00022512"/>
    </source>
</evidence>
<evidence type="ECO:0000256" key="6">
    <source>
        <dbReference type="PIRSR" id="PIRSR000137-2"/>
    </source>
</evidence>
<evidence type="ECO:0000256" key="4">
    <source>
        <dbReference type="ARBA" id="ARBA00022490"/>
    </source>
</evidence>
<evidence type="ECO:0000256" key="7">
    <source>
        <dbReference type="RuleBase" id="RU003968"/>
    </source>
</evidence>
<comment type="caution">
    <text evidence="10">The sequence shown here is derived from an EMBL/GenBank/DDBJ whole genome shotgun (WGS) entry which is preliminary data.</text>
</comment>
<dbReference type="Gene3D" id="3.50.50.60">
    <property type="entry name" value="FAD/NAD(P)-binding domain"/>
    <property type="match status" value="1"/>
</dbReference>
<proteinExistence type="inferred from homology"/>
<organism evidence="10 11">
    <name type="scientific">Penicillium subrubescens</name>
    <dbReference type="NCBI Taxonomy" id="1316194"/>
    <lineage>
        <taxon>Eukaryota</taxon>
        <taxon>Fungi</taxon>
        <taxon>Dikarya</taxon>
        <taxon>Ascomycota</taxon>
        <taxon>Pezizomycotina</taxon>
        <taxon>Eurotiomycetes</taxon>
        <taxon>Eurotiomycetidae</taxon>
        <taxon>Eurotiales</taxon>
        <taxon>Aspergillaceae</taxon>
        <taxon>Penicillium</taxon>
    </lineage>
</organism>
<dbReference type="AlphaFoldDB" id="A0A1Q5T5S0"/>
<evidence type="ECO:0000256" key="3">
    <source>
        <dbReference type="ARBA" id="ARBA00010790"/>
    </source>
</evidence>
<evidence type="ECO:0000259" key="9">
    <source>
        <dbReference type="PROSITE" id="PS00624"/>
    </source>
</evidence>
<evidence type="ECO:0000256" key="1">
    <source>
        <dbReference type="ARBA" id="ARBA00004191"/>
    </source>
</evidence>
<dbReference type="STRING" id="1316194.A0A1Q5T5S0"/>
<dbReference type="Pfam" id="PF05199">
    <property type="entry name" value="GMC_oxred_C"/>
    <property type="match status" value="1"/>
</dbReference>
<keyword evidence="5" id="KW-0134">Cell wall</keyword>
<dbReference type="GO" id="GO:0005737">
    <property type="term" value="C:cytoplasm"/>
    <property type="evidence" value="ECO:0007669"/>
    <property type="project" value="UniProtKB-SubCell"/>
</dbReference>
<dbReference type="SUPFAM" id="SSF54373">
    <property type="entry name" value="FAD-linked reductases, C-terminal domain"/>
    <property type="match status" value="1"/>
</dbReference>
<feature type="domain" description="Glucose-methanol-choline oxidoreductase N-terminal" evidence="9">
    <location>
        <begin position="282"/>
        <end position="296"/>
    </location>
</feature>
<gene>
    <name evidence="10" type="ORF">PENSUB_11083</name>
</gene>
<dbReference type="InterPro" id="IPR007867">
    <property type="entry name" value="GMC_OxRtase_C"/>
</dbReference>
<evidence type="ECO:0000313" key="10">
    <source>
        <dbReference type="EMBL" id="OKO95571.1"/>
    </source>
</evidence>
<dbReference type="SUPFAM" id="SSF51905">
    <property type="entry name" value="FAD/NAD(P)-binding domain"/>
    <property type="match status" value="1"/>
</dbReference>
<protein>
    <submittedName>
        <fullName evidence="10">Oxygen-dependent choline dehydrogenase</fullName>
    </submittedName>
</protein>
<dbReference type="PIRSF" id="PIRSF000137">
    <property type="entry name" value="Alcohol_oxidase"/>
    <property type="match status" value="1"/>
</dbReference>
<dbReference type="PANTHER" id="PTHR11552">
    <property type="entry name" value="GLUCOSE-METHANOL-CHOLINE GMC OXIDOREDUCTASE"/>
    <property type="match status" value="1"/>
</dbReference>
<dbReference type="GO" id="GO:0050660">
    <property type="term" value="F:flavin adenine dinucleotide binding"/>
    <property type="evidence" value="ECO:0007669"/>
    <property type="project" value="InterPro"/>
</dbReference>
<dbReference type="OrthoDB" id="269227at2759"/>
<dbReference type="Proteomes" id="UP000186955">
    <property type="component" value="Unassembled WGS sequence"/>
</dbReference>
<dbReference type="InterPro" id="IPR036188">
    <property type="entry name" value="FAD/NAD-bd_sf"/>
</dbReference>